<dbReference type="KEGG" id="mtun:MTUNDRAET4_1300"/>
<proteinExistence type="inferred from homology"/>
<evidence type="ECO:0000256" key="2">
    <source>
        <dbReference type="RuleBase" id="RU363072"/>
    </source>
</evidence>
<dbReference type="Pfam" id="PF04966">
    <property type="entry name" value="OprB"/>
    <property type="match status" value="1"/>
</dbReference>
<dbReference type="OrthoDB" id="177316at2"/>
<evidence type="ECO:0000313" key="3">
    <source>
        <dbReference type="EMBL" id="VFU08193.1"/>
    </source>
</evidence>
<dbReference type="Proteomes" id="UP000294360">
    <property type="component" value="Chromosome"/>
</dbReference>
<evidence type="ECO:0000313" key="4">
    <source>
        <dbReference type="Proteomes" id="UP000294360"/>
    </source>
</evidence>
<gene>
    <name evidence="3" type="ORF">MTUNDRAET4_1300</name>
</gene>
<dbReference type="PANTHER" id="PTHR37944">
    <property type="entry name" value="PORIN B"/>
    <property type="match status" value="1"/>
</dbReference>
<dbReference type="GO" id="GO:0008643">
    <property type="term" value="P:carbohydrate transport"/>
    <property type="evidence" value="ECO:0007669"/>
    <property type="project" value="InterPro"/>
</dbReference>
<comment type="similarity">
    <text evidence="1 2">Belongs to the OprB family.</text>
</comment>
<reference evidence="3 4" key="1">
    <citation type="submission" date="2019-03" db="EMBL/GenBank/DDBJ databases">
        <authorList>
            <person name="Kox A.R. M."/>
        </authorList>
    </citation>
    <scope>NUCLEOTIDE SEQUENCE [LARGE SCALE GENOMIC DNA]</scope>
    <source>
        <strain evidence="3">MTUNDRAET4 annotated genome</strain>
    </source>
</reference>
<feature type="signal peptide" evidence="2">
    <location>
        <begin position="1"/>
        <end position="44"/>
    </location>
</feature>
<dbReference type="Gene3D" id="2.40.160.180">
    <property type="entry name" value="Carbohydrate-selective porin OprB"/>
    <property type="match status" value="1"/>
</dbReference>
<dbReference type="InterPro" id="IPR052932">
    <property type="entry name" value="OprB_Porin"/>
</dbReference>
<sequence length="492" mass="52857">MMSEHKAIGMLRAVAPQRLRAAKKLWILCSAAVASMASMAMAEAADVAASAPAAPLEASAAAPSDQPSISSSIPQLGAFKTMLLDRGFNLQVNYIGEVFGNPMGGVRQGALYEQRIELGLDADMEKIAGVKGLTSHVNSYAIAGSSLSTYNLFNYSAISYIAAHPAFLMFELWVEQNFFDGRLAVRAGQLAADCEFFISEFAQLSLNSTFGWPNIFATDFPSGGPAYPYATPAVRVKFKATDQLTLLGAVFNGDPTGAGITGRPAEFDHFGANFRLRDVPFLIGEAQYAYNQDKDSDGLAGKVKFGGWYQFGRLDDERFGTDGLSLADPRSNGQAMKRTGDFGVYGAIDQMFWRLPGDDPKAGIGGFARVTGSPSDRNLMDFYADAGVDFIGLWSQRPCDLFGVSVAYSELSPSVHALDLDAAAYAGTPRASRNYELLLEATYQAQIVPGWTVQPDFEYVFHPGGGAVNPLNPMSGRIPDAAVFGVRTTVQF</sequence>
<dbReference type="AlphaFoldDB" id="A0A4U8Z053"/>
<organism evidence="3 4">
    <name type="scientific">Methylocella tundrae</name>
    <dbReference type="NCBI Taxonomy" id="227605"/>
    <lineage>
        <taxon>Bacteria</taxon>
        <taxon>Pseudomonadati</taxon>
        <taxon>Pseudomonadota</taxon>
        <taxon>Alphaproteobacteria</taxon>
        <taxon>Hyphomicrobiales</taxon>
        <taxon>Beijerinckiaceae</taxon>
        <taxon>Methylocella</taxon>
    </lineage>
</organism>
<feature type="chain" id="PRO_5021043009" evidence="2">
    <location>
        <begin position="45"/>
        <end position="492"/>
    </location>
</feature>
<dbReference type="EMBL" id="LR536450">
    <property type="protein sequence ID" value="VFU08193.1"/>
    <property type="molecule type" value="Genomic_DNA"/>
</dbReference>
<dbReference type="GO" id="GO:0015288">
    <property type="term" value="F:porin activity"/>
    <property type="evidence" value="ECO:0007669"/>
    <property type="project" value="InterPro"/>
</dbReference>
<dbReference type="GO" id="GO:0016020">
    <property type="term" value="C:membrane"/>
    <property type="evidence" value="ECO:0007669"/>
    <property type="project" value="InterPro"/>
</dbReference>
<keyword evidence="2" id="KW-0732">Signal</keyword>
<dbReference type="InterPro" id="IPR038673">
    <property type="entry name" value="OprB_sf"/>
</dbReference>
<protein>
    <submittedName>
        <fullName evidence="3">Porin</fullName>
    </submittedName>
</protein>
<accession>A0A4U8Z053</accession>
<name>A0A4U8Z053_METTU</name>
<dbReference type="PANTHER" id="PTHR37944:SF1">
    <property type="entry name" value="PORIN B"/>
    <property type="match status" value="1"/>
</dbReference>
<dbReference type="InterPro" id="IPR007049">
    <property type="entry name" value="Carb-sel_porin_OprB"/>
</dbReference>
<evidence type="ECO:0000256" key="1">
    <source>
        <dbReference type="ARBA" id="ARBA00008769"/>
    </source>
</evidence>